<dbReference type="InterPro" id="IPR003594">
    <property type="entry name" value="HATPase_dom"/>
</dbReference>
<dbReference type="PRINTS" id="PR00344">
    <property type="entry name" value="BCTRLSENSOR"/>
</dbReference>
<keyword evidence="7" id="KW-0418">Kinase</keyword>
<dbReference type="AlphaFoldDB" id="A0A1V0USH6"/>
<evidence type="ECO:0000259" key="10">
    <source>
        <dbReference type="PROSITE" id="PS50109"/>
    </source>
</evidence>
<dbReference type="RefSeq" id="WP_083039879.1">
    <property type="nucleotide sequence ID" value="NZ_CP020557.1"/>
</dbReference>
<evidence type="ECO:0000256" key="5">
    <source>
        <dbReference type="ARBA" id="ARBA00022679"/>
    </source>
</evidence>
<gene>
    <name evidence="11" type="ORF">B7C51_09940</name>
</gene>
<evidence type="ECO:0000256" key="3">
    <source>
        <dbReference type="ARBA" id="ARBA00012438"/>
    </source>
</evidence>
<evidence type="ECO:0000256" key="1">
    <source>
        <dbReference type="ARBA" id="ARBA00000085"/>
    </source>
</evidence>
<evidence type="ECO:0000256" key="9">
    <source>
        <dbReference type="ARBA" id="ARBA00023012"/>
    </source>
</evidence>
<dbReference type="SUPFAM" id="SSF55874">
    <property type="entry name" value="ATPase domain of HSP90 chaperone/DNA topoisomerase II/histidine kinase"/>
    <property type="match status" value="1"/>
</dbReference>
<evidence type="ECO:0000256" key="4">
    <source>
        <dbReference type="ARBA" id="ARBA00022553"/>
    </source>
</evidence>
<dbReference type="PROSITE" id="PS50109">
    <property type="entry name" value="HIS_KIN"/>
    <property type="match status" value="1"/>
</dbReference>
<sequence length="109" mass="12060">MQNAFFNIIENAIKYNKENGEVKVALNKLTGGKISISVTDTGIGMTDECIPHIFEPFYRADKSRSQHIPGNGLGLSISKTIIEKHGREILVKSIANSGTKVTVFFPYPY</sequence>
<dbReference type="InterPro" id="IPR004358">
    <property type="entry name" value="Sig_transdc_His_kin-like_C"/>
</dbReference>
<dbReference type="GO" id="GO:0004721">
    <property type="term" value="F:phosphoprotein phosphatase activity"/>
    <property type="evidence" value="ECO:0007669"/>
    <property type="project" value="TreeGrafter"/>
</dbReference>
<name>A0A1V0USH6_9BACL</name>
<feature type="domain" description="Histidine kinase" evidence="10">
    <location>
        <begin position="1"/>
        <end position="109"/>
    </location>
</feature>
<dbReference type="FunFam" id="3.30.565.10:FF:000006">
    <property type="entry name" value="Sensor histidine kinase WalK"/>
    <property type="match status" value="1"/>
</dbReference>
<evidence type="ECO:0000313" key="12">
    <source>
        <dbReference type="Proteomes" id="UP000192727"/>
    </source>
</evidence>
<evidence type="ECO:0000256" key="8">
    <source>
        <dbReference type="ARBA" id="ARBA00022840"/>
    </source>
</evidence>
<keyword evidence="8" id="KW-0067">ATP-binding</keyword>
<organism evidence="11 12">
    <name type="scientific">Paenibacillus larvae subsp. pulvifaciens</name>
    <dbReference type="NCBI Taxonomy" id="1477"/>
    <lineage>
        <taxon>Bacteria</taxon>
        <taxon>Bacillati</taxon>
        <taxon>Bacillota</taxon>
        <taxon>Bacilli</taxon>
        <taxon>Bacillales</taxon>
        <taxon>Paenibacillaceae</taxon>
        <taxon>Paenibacillus</taxon>
    </lineage>
</organism>
<keyword evidence="6" id="KW-0547">Nucleotide-binding</keyword>
<evidence type="ECO:0000256" key="6">
    <source>
        <dbReference type="ARBA" id="ARBA00022741"/>
    </source>
</evidence>
<protein>
    <recommendedName>
        <fullName evidence="3">histidine kinase</fullName>
        <ecNumber evidence="3">2.7.13.3</ecNumber>
    </recommendedName>
</protein>
<dbReference type="GO" id="GO:0005524">
    <property type="term" value="F:ATP binding"/>
    <property type="evidence" value="ECO:0007669"/>
    <property type="project" value="UniProtKB-KW"/>
</dbReference>
<dbReference type="CDD" id="cd00075">
    <property type="entry name" value="HATPase"/>
    <property type="match status" value="1"/>
</dbReference>
<dbReference type="GO" id="GO:0000155">
    <property type="term" value="F:phosphorelay sensor kinase activity"/>
    <property type="evidence" value="ECO:0007669"/>
    <property type="project" value="TreeGrafter"/>
</dbReference>
<evidence type="ECO:0000256" key="2">
    <source>
        <dbReference type="ARBA" id="ARBA00004651"/>
    </source>
</evidence>
<dbReference type="GO" id="GO:0005886">
    <property type="term" value="C:plasma membrane"/>
    <property type="evidence" value="ECO:0007669"/>
    <property type="project" value="UniProtKB-SubCell"/>
</dbReference>
<dbReference type="GO" id="GO:0016036">
    <property type="term" value="P:cellular response to phosphate starvation"/>
    <property type="evidence" value="ECO:0007669"/>
    <property type="project" value="TreeGrafter"/>
</dbReference>
<accession>A0A1V0USH6</accession>
<evidence type="ECO:0000313" key="11">
    <source>
        <dbReference type="EMBL" id="ARF68081.1"/>
    </source>
</evidence>
<dbReference type="InterPro" id="IPR050351">
    <property type="entry name" value="BphY/WalK/GraS-like"/>
</dbReference>
<comment type="catalytic activity">
    <reaction evidence="1">
        <text>ATP + protein L-histidine = ADP + protein N-phospho-L-histidine.</text>
        <dbReference type="EC" id="2.7.13.3"/>
    </reaction>
</comment>
<comment type="subcellular location">
    <subcellularLocation>
        <location evidence="2">Cell membrane</location>
        <topology evidence="2">Multi-pass membrane protein</topology>
    </subcellularLocation>
</comment>
<dbReference type="SMART" id="SM00387">
    <property type="entry name" value="HATPase_c"/>
    <property type="match status" value="1"/>
</dbReference>
<keyword evidence="9" id="KW-0902">Two-component regulatory system</keyword>
<dbReference type="EC" id="2.7.13.3" evidence="3"/>
<proteinExistence type="predicted"/>
<reference evidence="11 12" key="1">
    <citation type="submission" date="2017-03" db="EMBL/GenBank/DDBJ databases">
        <title>Paenibacillus larvae genome sequencing.</title>
        <authorList>
            <person name="Dingman D.W."/>
        </authorList>
    </citation>
    <scope>NUCLEOTIDE SEQUENCE [LARGE SCALE GENOMIC DNA]</scope>
    <source>
        <strain evidence="11 12">SAG 10367</strain>
    </source>
</reference>
<keyword evidence="5" id="KW-0808">Transferase</keyword>
<dbReference type="Gene3D" id="3.30.565.10">
    <property type="entry name" value="Histidine kinase-like ATPase, C-terminal domain"/>
    <property type="match status" value="1"/>
</dbReference>
<dbReference type="Pfam" id="PF02518">
    <property type="entry name" value="HATPase_c"/>
    <property type="match status" value="1"/>
</dbReference>
<dbReference type="PANTHER" id="PTHR45453">
    <property type="entry name" value="PHOSPHATE REGULON SENSOR PROTEIN PHOR"/>
    <property type="match status" value="1"/>
</dbReference>
<dbReference type="InterPro" id="IPR005467">
    <property type="entry name" value="His_kinase_dom"/>
</dbReference>
<keyword evidence="4" id="KW-0597">Phosphoprotein</keyword>
<dbReference type="InterPro" id="IPR036890">
    <property type="entry name" value="HATPase_C_sf"/>
</dbReference>
<dbReference type="PANTHER" id="PTHR45453:SF1">
    <property type="entry name" value="PHOSPHATE REGULON SENSOR PROTEIN PHOR"/>
    <property type="match status" value="1"/>
</dbReference>
<dbReference type="Proteomes" id="UP000192727">
    <property type="component" value="Chromosome"/>
</dbReference>
<evidence type="ECO:0000256" key="7">
    <source>
        <dbReference type="ARBA" id="ARBA00022777"/>
    </source>
</evidence>
<dbReference type="EMBL" id="CP020557">
    <property type="protein sequence ID" value="ARF68081.1"/>
    <property type="molecule type" value="Genomic_DNA"/>
</dbReference>